<organism evidence="3 4">
    <name type="scientific">Acidocella aromatica</name>
    <dbReference type="NCBI Taxonomy" id="1303579"/>
    <lineage>
        <taxon>Bacteria</taxon>
        <taxon>Pseudomonadati</taxon>
        <taxon>Pseudomonadota</taxon>
        <taxon>Alphaproteobacteria</taxon>
        <taxon>Acetobacterales</taxon>
        <taxon>Acidocellaceae</taxon>
        <taxon>Acidocella</taxon>
    </lineage>
</organism>
<keyword evidence="2" id="KW-0732">Signal</keyword>
<comment type="caution">
    <text evidence="3">The sequence shown here is derived from an EMBL/GenBank/DDBJ whole genome shotgun (WGS) entry which is preliminary data.</text>
</comment>
<dbReference type="PROSITE" id="PS51257">
    <property type="entry name" value="PROKAR_LIPOPROTEIN"/>
    <property type="match status" value="1"/>
</dbReference>
<dbReference type="AlphaFoldDB" id="A0A840VLT2"/>
<feature type="chain" id="PRO_5032465284" description="Lipoprotein" evidence="2">
    <location>
        <begin position="24"/>
        <end position="136"/>
    </location>
</feature>
<evidence type="ECO:0000256" key="2">
    <source>
        <dbReference type="SAM" id="SignalP"/>
    </source>
</evidence>
<feature type="compositionally biased region" description="Polar residues" evidence="1">
    <location>
        <begin position="109"/>
        <end position="123"/>
    </location>
</feature>
<dbReference type="Proteomes" id="UP000553706">
    <property type="component" value="Unassembled WGS sequence"/>
</dbReference>
<evidence type="ECO:0000313" key="3">
    <source>
        <dbReference type="EMBL" id="MBB5373149.1"/>
    </source>
</evidence>
<sequence>MRISLAVGLLLVLSGCASERHFAAHSLWPFGNPNAPATTSETAQRALGHDVTLAPLQPQPGDVWPGPVQPMPTLSQVQKYSNLPLGQGYTPSLPSPYPPGEEPKDNGKSESPTDGQLYNTVNGAPQVVPAVPGDAR</sequence>
<dbReference type="EMBL" id="JACHFJ010000004">
    <property type="protein sequence ID" value="MBB5373149.1"/>
    <property type="molecule type" value="Genomic_DNA"/>
</dbReference>
<reference evidence="3 4" key="1">
    <citation type="submission" date="2020-08" db="EMBL/GenBank/DDBJ databases">
        <title>Genomic Encyclopedia of Type Strains, Phase IV (KMG-IV): sequencing the most valuable type-strain genomes for metagenomic binning, comparative biology and taxonomic classification.</title>
        <authorList>
            <person name="Goeker M."/>
        </authorList>
    </citation>
    <scope>NUCLEOTIDE SEQUENCE [LARGE SCALE GENOMIC DNA]</scope>
    <source>
        <strain evidence="3 4">DSM 27026</strain>
    </source>
</reference>
<accession>A0A840VLT2</accession>
<evidence type="ECO:0000313" key="4">
    <source>
        <dbReference type="Proteomes" id="UP000553706"/>
    </source>
</evidence>
<evidence type="ECO:0008006" key="5">
    <source>
        <dbReference type="Google" id="ProtNLM"/>
    </source>
</evidence>
<protein>
    <recommendedName>
        <fullName evidence="5">Lipoprotein</fullName>
    </recommendedName>
</protein>
<keyword evidence="4" id="KW-1185">Reference proteome</keyword>
<proteinExistence type="predicted"/>
<gene>
    <name evidence="3" type="ORF">HNP71_001407</name>
</gene>
<feature type="region of interest" description="Disordered" evidence="1">
    <location>
        <begin position="78"/>
        <end position="136"/>
    </location>
</feature>
<name>A0A840VLT2_9PROT</name>
<feature type="signal peptide" evidence="2">
    <location>
        <begin position="1"/>
        <end position="23"/>
    </location>
</feature>
<dbReference type="RefSeq" id="WP_183266164.1">
    <property type="nucleotide sequence ID" value="NZ_JACHFJ010000004.1"/>
</dbReference>
<evidence type="ECO:0000256" key="1">
    <source>
        <dbReference type="SAM" id="MobiDB-lite"/>
    </source>
</evidence>